<dbReference type="AlphaFoldDB" id="A0A1A7MC12"/>
<reference evidence="5 6" key="1">
    <citation type="submission" date="2018-10" db="EMBL/GenBank/DDBJ databases">
        <title>Fifty Aureobasidium pullulans genomes reveal a recombining polyextremotolerant generalist.</title>
        <authorList>
            <person name="Gostincar C."/>
            <person name="Turk M."/>
            <person name="Zajc J."/>
            <person name="Gunde-Cimerman N."/>
        </authorList>
    </citation>
    <scope>NUCLEOTIDE SEQUENCE [LARGE SCALE GENOMIC DNA]</scope>
    <source>
        <strain evidence="4 7">EXF-10081</strain>
        <strain evidence="3 5">EXF-10507</strain>
        <strain evidence="2 6">EXF-10796</strain>
    </source>
</reference>
<gene>
    <name evidence="4" type="ORF">D6D12_00925</name>
    <name evidence="3" type="ORF">D6D15_07991</name>
    <name evidence="2" type="ORF">D6D21_06541</name>
</gene>
<evidence type="ECO:0000256" key="1">
    <source>
        <dbReference type="SAM" id="MobiDB-lite"/>
    </source>
</evidence>
<dbReference type="EMBL" id="QZAM01000134">
    <property type="protein sequence ID" value="THW40987.1"/>
    <property type="molecule type" value="Genomic_DNA"/>
</dbReference>
<evidence type="ECO:0000313" key="2">
    <source>
        <dbReference type="EMBL" id="THW40987.1"/>
    </source>
</evidence>
<evidence type="ECO:0000313" key="3">
    <source>
        <dbReference type="EMBL" id="THW85546.1"/>
    </source>
</evidence>
<comment type="caution">
    <text evidence="2">The sequence shown here is derived from an EMBL/GenBank/DDBJ whole genome shotgun (WGS) entry which is preliminary data.</text>
</comment>
<name>A0A1A7MC12_AURPU</name>
<dbReference type="EMBL" id="QZAT01000006">
    <property type="protein sequence ID" value="THX34314.1"/>
    <property type="molecule type" value="Genomic_DNA"/>
</dbReference>
<feature type="compositionally biased region" description="Basic residues" evidence="1">
    <location>
        <begin position="1"/>
        <end position="12"/>
    </location>
</feature>
<evidence type="ECO:0000313" key="4">
    <source>
        <dbReference type="EMBL" id="THX34314.1"/>
    </source>
</evidence>
<dbReference type="Proteomes" id="UP000309076">
    <property type="component" value="Unassembled WGS sequence"/>
</dbReference>
<proteinExistence type="predicted"/>
<evidence type="ECO:0000313" key="6">
    <source>
        <dbReference type="Proteomes" id="UP000309076"/>
    </source>
</evidence>
<protein>
    <submittedName>
        <fullName evidence="2">Uncharacterized protein</fullName>
    </submittedName>
</protein>
<sequence length="353" mass="41470">MRGFSSRKKKRAQASIESSRSLAMARNSNLENMSTPYSLAMTAPPSPLGVFDILPSEVRDTIYSFALVINDGWWNDTSLYINHYKIYPEFGFERHDIDARVFLECLPLMQTSKLVRRECFATLLRDQDIQKPDGVRLWNLLAELSKQGNLARHTRAVGVAMAHLSFPIERFRYNDLFYHDRCLYNDLLASWIPKQVYELKRCLHDFEVPAHRYFLEIFYGAVSVDYDSKGPVICLLDRGFRLSKRVETSYYRMWNVRSVTIKLWLNDLNASIRALDKLCDDREKLLQVDHGICTSWVNRFVATEKEKMEVRAEIDSAIPWVRKQMDDLRAYHISRIEHIDKLWKSNHIDELNF</sequence>
<feature type="region of interest" description="Disordered" evidence="1">
    <location>
        <begin position="1"/>
        <end position="20"/>
    </location>
</feature>
<dbReference type="Proteomes" id="UP000310374">
    <property type="component" value="Unassembled WGS sequence"/>
</dbReference>
<evidence type="ECO:0000313" key="5">
    <source>
        <dbReference type="Proteomes" id="UP000304928"/>
    </source>
</evidence>
<accession>A0A1A7MC12</accession>
<evidence type="ECO:0000313" key="7">
    <source>
        <dbReference type="Proteomes" id="UP000310374"/>
    </source>
</evidence>
<dbReference type="EMBL" id="QZAR01000177">
    <property type="protein sequence ID" value="THW85546.1"/>
    <property type="molecule type" value="Genomic_DNA"/>
</dbReference>
<dbReference type="Proteomes" id="UP000304928">
    <property type="component" value="Unassembled WGS sequence"/>
</dbReference>
<organism evidence="2 6">
    <name type="scientific">Aureobasidium pullulans</name>
    <name type="common">Black yeast</name>
    <name type="synonym">Pullularia pullulans</name>
    <dbReference type="NCBI Taxonomy" id="5580"/>
    <lineage>
        <taxon>Eukaryota</taxon>
        <taxon>Fungi</taxon>
        <taxon>Dikarya</taxon>
        <taxon>Ascomycota</taxon>
        <taxon>Pezizomycotina</taxon>
        <taxon>Dothideomycetes</taxon>
        <taxon>Dothideomycetidae</taxon>
        <taxon>Dothideales</taxon>
        <taxon>Saccotheciaceae</taxon>
        <taxon>Aureobasidium</taxon>
    </lineage>
</organism>